<accession>A0A3N0EGQ5</accession>
<evidence type="ECO:0000313" key="13">
    <source>
        <dbReference type="EMBL" id="RNL87055.1"/>
    </source>
</evidence>
<dbReference type="InterPro" id="IPR009057">
    <property type="entry name" value="Homeodomain-like_sf"/>
</dbReference>
<keyword evidence="13" id="KW-0808">Transferase</keyword>
<gene>
    <name evidence="13" type="ORF">ED312_11000</name>
</gene>
<dbReference type="GO" id="GO:0043565">
    <property type="term" value="F:sequence-specific DNA binding"/>
    <property type="evidence" value="ECO:0007669"/>
    <property type="project" value="InterPro"/>
</dbReference>
<feature type="compositionally biased region" description="Basic and acidic residues" evidence="8">
    <location>
        <begin position="1313"/>
        <end position="1329"/>
    </location>
</feature>
<dbReference type="SUPFAM" id="SSF63829">
    <property type="entry name" value="Calcium-dependent phosphotriesterase"/>
    <property type="match status" value="2"/>
</dbReference>
<evidence type="ECO:0000259" key="11">
    <source>
        <dbReference type="PROSITE" id="PS50109"/>
    </source>
</evidence>
<dbReference type="InterPro" id="IPR036890">
    <property type="entry name" value="HATPase_C_sf"/>
</dbReference>
<keyword evidence="5" id="KW-0238">DNA-binding</keyword>
<dbReference type="FunFam" id="2.60.40.10:FF:000791">
    <property type="entry name" value="Two-component system sensor histidine kinase/response regulator"/>
    <property type="match status" value="1"/>
</dbReference>
<dbReference type="InterPro" id="IPR011006">
    <property type="entry name" value="CheY-like_superfamily"/>
</dbReference>
<feature type="domain" description="Histidine kinase" evidence="11">
    <location>
        <begin position="815"/>
        <end position="1028"/>
    </location>
</feature>
<keyword evidence="14" id="KW-1185">Reference proteome</keyword>
<dbReference type="EMBL" id="RJTM01000075">
    <property type="protein sequence ID" value="RNL87055.1"/>
    <property type="molecule type" value="Genomic_DNA"/>
</dbReference>
<dbReference type="Pfam" id="PF12833">
    <property type="entry name" value="HTH_18"/>
    <property type="match status" value="1"/>
</dbReference>
<dbReference type="InterPro" id="IPR018062">
    <property type="entry name" value="HTH_AraC-typ_CS"/>
</dbReference>
<feature type="transmembrane region" description="Helical" evidence="9">
    <location>
        <begin position="758"/>
        <end position="779"/>
    </location>
</feature>
<keyword evidence="4" id="KW-0805">Transcription regulation</keyword>
<protein>
    <recommendedName>
        <fullName evidence="2">histidine kinase</fullName>
        <ecNumber evidence="2">2.7.13.3</ecNumber>
    </recommendedName>
</protein>
<keyword evidence="9" id="KW-1133">Transmembrane helix</keyword>
<keyword evidence="6" id="KW-0804">Transcription</keyword>
<feature type="region of interest" description="Disordered" evidence="8">
    <location>
        <begin position="1306"/>
        <end position="1329"/>
    </location>
</feature>
<dbReference type="GO" id="GO:0003700">
    <property type="term" value="F:DNA-binding transcription factor activity"/>
    <property type="evidence" value="ECO:0007669"/>
    <property type="project" value="InterPro"/>
</dbReference>
<evidence type="ECO:0000259" key="12">
    <source>
        <dbReference type="PROSITE" id="PS50110"/>
    </source>
</evidence>
<sequence>MKQLHIFFILICIVNSLYGQDYYFRNYQVENGLSHNSITSSLQDHKGFMWFGTKDGLNRFDGYDFKVFQHNPNDRTSLGNNFISVLHEYENNIWIGTNDGLYLYSQEKEDFRLIDGTSGMAIYDIVHDDNGNIWYIASGKLYRMDAATQLHKGVYDFVDCGNIIKAPDGSIWMSNPRQLFRYIPSNDSFEKADIRDAVTEDPGFHILRLYAPDTSSVLIGTVRHGAFRYDLESGTISNYFEDMQKPLFVRDILNSDTEIWFATESGIYIYDKQNGGFTNFQKNYSDLYSLSDNAVYCFTRDREGGIWAGTYFGGINYRPREFSPFKKYFPKKGENSISGNAIREIHQDKNGILWIGTEDAGINKLDLSTGVFESFLDKNPDGKPFNIHGVLPVGNEIWAGTFQNGIQVLDIRNGDVLRQYREGTLISDFVLDIYRAKNGDIFILTSEGIQTYDPEKDKFETSDHFPSGIHYTCIIEDSDGTLWAGSIMQGVFFYNPGTNERGVLKHAKDNPSSISSNFINGIFRDSDNNIWITTENGLNLLNREDNSVKRYMKSDGLPGNIVYTVLEDKEHRLWISTSNGLAEFNRKKNRFKVYTKNNGLLNDQFNYASGLVSGDGTLYFGSVFGMVSFRPDEFRENTFRAPVLFTDLKINNETVKINDVGSPLKKSVTFSEDIRLTHDQKTFSLNFANLSFTAPKTTEYFYKMEGLDQDWYALGKNHAITFTQLPAGDYTLKIRSQNSDGLQGKTISLHIKILPPPWFSWWAYLIYILVILLVTLWIVRQYHRYSKSISARELAIMKSRKEKEVFQSKIDFFTNVAHEIRTPLSLIRAPLEKLSNTERLNEKASYYLDIMNKNTSRLLDLVNELLDFRKAETENLKLSFSYANISGIIRGIRQQFDTAIRDKDIQLIAREPQQDIYGFVDIKAFHKIINNLFNNAVKYSDNKIILTLSEEGENLEVRVKNDGRTIPEAHAERIFEPFFRMSEDGEQPGTGIGLSLAHSLAELHGGSLVYGKDEDGLNQFLLQLPVIRKHEETTVTEQQVQANTEEETGELLPSPSGTHLLIAEDNAELLSFIASEFRDDYRVHTAKNGETALQVIRNNDIQIVISDIMMPGLNGLELCKAVKTSVETSHIPVILLTAKGALNAKIEGLENGADAYITKPFSMEHLKVQVNTLLENRKHIMQAYSSKPLAYLKNVAPSKTESDFINRLDEVIIAHISDPDFSIETIADRLSMSRATLYRKIKAISDLTPNELINITRLKKAAELLATDNYKVFEVAYMVGYRSQSSFGRNFQKQFNMSPTEYVQQVKANGKQECPEHKKNTKPHTNENR</sequence>
<comment type="caution">
    <text evidence="13">The sequence shown here is derived from an EMBL/GenBank/DDBJ whole genome shotgun (WGS) entry which is preliminary data.</text>
</comment>
<evidence type="ECO:0000256" key="9">
    <source>
        <dbReference type="SAM" id="Phobius"/>
    </source>
</evidence>
<dbReference type="CDD" id="cd00075">
    <property type="entry name" value="HATPase"/>
    <property type="match status" value="1"/>
</dbReference>
<dbReference type="PRINTS" id="PR00344">
    <property type="entry name" value="BCTRLSENSOR"/>
</dbReference>
<dbReference type="InterPro" id="IPR001789">
    <property type="entry name" value="Sig_transdc_resp-reg_receiver"/>
</dbReference>
<dbReference type="Proteomes" id="UP000267469">
    <property type="component" value="Unassembled WGS sequence"/>
</dbReference>
<dbReference type="Gene3D" id="2.130.10.10">
    <property type="entry name" value="YVTN repeat-like/Quinoprotein amine dehydrogenase"/>
    <property type="match status" value="2"/>
</dbReference>
<dbReference type="SUPFAM" id="SSF47384">
    <property type="entry name" value="Homodimeric domain of signal transducing histidine kinase"/>
    <property type="match status" value="1"/>
</dbReference>
<dbReference type="CDD" id="cd17574">
    <property type="entry name" value="REC_OmpR"/>
    <property type="match status" value="1"/>
</dbReference>
<dbReference type="PANTHER" id="PTHR43547:SF2">
    <property type="entry name" value="HYBRID SIGNAL TRANSDUCTION HISTIDINE KINASE C"/>
    <property type="match status" value="1"/>
</dbReference>
<dbReference type="PROSITE" id="PS01124">
    <property type="entry name" value="HTH_ARAC_FAMILY_2"/>
    <property type="match status" value="1"/>
</dbReference>
<dbReference type="SUPFAM" id="SSF46689">
    <property type="entry name" value="Homeodomain-like"/>
    <property type="match status" value="1"/>
</dbReference>
<dbReference type="InterPro" id="IPR036097">
    <property type="entry name" value="HisK_dim/P_sf"/>
</dbReference>
<evidence type="ECO:0000259" key="10">
    <source>
        <dbReference type="PROSITE" id="PS01124"/>
    </source>
</evidence>
<dbReference type="Pfam" id="PF00512">
    <property type="entry name" value="HisKA"/>
    <property type="match status" value="1"/>
</dbReference>
<organism evidence="13 14">
    <name type="scientific">Sinomicrobium pectinilyticum</name>
    <dbReference type="NCBI Taxonomy" id="1084421"/>
    <lineage>
        <taxon>Bacteria</taxon>
        <taxon>Pseudomonadati</taxon>
        <taxon>Bacteroidota</taxon>
        <taxon>Flavobacteriia</taxon>
        <taxon>Flavobacteriales</taxon>
        <taxon>Flavobacteriaceae</taxon>
        <taxon>Sinomicrobium</taxon>
    </lineage>
</organism>
<dbReference type="InterPro" id="IPR015943">
    <property type="entry name" value="WD40/YVTN_repeat-like_dom_sf"/>
</dbReference>
<dbReference type="FunFam" id="1.10.287.130:FF:000045">
    <property type="entry name" value="Two-component system sensor histidine kinase/response regulator"/>
    <property type="match status" value="1"/>
</dbReference>
<dbReference type="InterPro" id="IPR003661">
    <property type="entry name" value="HisK_dim/P_dom"/>
</dbReference>
<dbReference type="PROSITE" id="PS50109">
    <property type="entry name" value="HIS_KIN"/>
    <property type="match status" value="1"/>
</dbReference>
<proteinExistence type="predicted"/>
<dbReference type="InterPro" id="IPR011123">
    <property type="entry name" value="Y_Y_Y"/>
</dbReference>
<name>A0A3N0EGQ5_SINP1</name>
<feature type="domain" description="HTH araC/xylS-type" evidence="10">
    <location>
        <begin position="1206"/>
        <end position="1305"/>
    </location>
</feature>
<dbReference type="InterPro" id="IPR011110">
    <property type="entry name" value="Reg_prop"/>
</dbReference>
<dbReference type="InterPro" id="IPR004358">
    <property type="entry name" value="Sig_transdc_His_kin-like_C"/>
</dbReference>
<dbReference type="EC" id="2.7.13.3" evidence="2"/>
<reference evidence="13 14" key="1">
    <citation type="submission" date="2018-10" db="EMBL/GenBank/DDBJ databases">
        <title>Sinomicrobium pectinilyticum sp. nov., a pectinase-producing bacterium isolated from alkaline and saline soil, and emended description of the genus Sinomicrobium.</title>
        <authorList>
            <person name="Cheng B."/>
            <person name="Li C."/>
            <person name="Lai Q."/>
            <person name="Du M."/>
            <person name="Shao Z."/>
            <person name="Xu P."/>
            <person name="Yang C."/>
        </authorList>
    </citation>
    <scope>NUCLEOTIDE SEQUENCE [LARGE SCALE GENOMIC DNA]</scope>
    <source>
        <strain evidence="13 14">5DNS001</strain>
    </source>
</reference>
<dbReference type="SMART" id="SM00388">
    <property type="entry name" value="HisKA"/>
    <property type="match status" value="1"/>
</dbReference>
<dbReference type="Gene3D" id="1.10.287.130">
    <property type="match status" value="1"/>
</dbReference>
<evidence type="ECO:0000256" key="3">
    <source>
        <dbReference type="ARBA" id="ARBA00022553"/>
    </source>
</evidence>
<dbReference type="OrthoDB" id="9809670at2"/>
<evidence type="ECO:0000256" key="8">
    <source>
        <dbReference type="SAM" id="MobiDB-lite"/>
    </source>
</evidence>
<dbReference type="PANTHER" id="PTHR43547">
    <property type="entry name" value="TWO-COMPONENT HISTIDINE KINASE"/>
    <property type="match status" value="1"/>
</dbReference>
<evidence type="ECO:0000256" key="5">
    <source>
        <dbReference type="ARBA" id="ARBA00023125"/>
    </source>
</evidence>
<dbReference type="SMART" id="SM00448">
    <property type="entry name" value="REC"/>
    <property type="match status" value="1"/>
</dbReference>
<dbReference type="Pfam" id="PF00072">
    <property type="entry name" value="Response_reg"/>
    <property type="match status" value="1"/>
</dbReference>
<dbReference type="RefSeq" id="WP_123216070.1">
    <property type="nucleotide sequence ID" value="NZ_RJTM01000075.1"/>
</dbReference>
<keyword evidence="9" id="KW-0472">Membrane</keyword>
<feature type="modified residue" description="4-aspartylphosphate" evidence="7">
    <location>
        <position position="1107"/>
    </location>
</feature>
<dbReference type="CDD" id="cd00082">
    <property type="entry name" value="HisKA"/>
    <property type="match status" value="1"/>
</dbReference>
<dbReference type="SMART" id="SM00387">
    <property type="entry name" value="HATPase_c"/>
    <property type="match status" value="1"/>
</dbReference>
<dbReference type="Pfam" id="PF07495">
    <property type="entry name" value="Y_Y_Y"/>
    <property type="match status" value="1"/>
</dbReference>
<feature type="domain" description="Response regulatory" evidence="12">
    <location>
        <begin position="1059"/>
        <end position="1174"/>
    </location>
</feature>
<dbReference type="InterPro" id="IPR003594">
    <property type="entry name" value="HATPase_dom"/>
</dbReference>
<dbReference type="PROSITE" id="PS50110">
    <property type="entry name" value="RESPONSE_REGULATORY"/>
    <property type="match status" value="1"/>
</dbReference>
<dbReference type="Pfam" id="PF07494">
    <property type="entry name" value="Reg_prop"/>
    <property type="match status" value="5"/>
</dbReference>
<evidence type="ECO:0000256" key="4">
    <source>
        <dbReference type="ARBA" id="ARBA00023015"/>
    </source>
</evidence>
<dbReference type="Gene3D" id="2.60.40.10">
    <property type="entry name" value="Immunoglobulins"/>
    <property type="match status" value="1"/>
</dbReference>
<evidence type="ECO:0000256" key="7">
    <source>
        <dbReference type="PROSITE-ProRule" id="PRU00169"/>
    </source>
</evidence>
<comment type="catalytic activity">
    <reaction evidence="1">
        <text>ATP + protein L-histidine = ADP + protein N-phospho-L-histidine.</text>
        <dbReference type="EC" id="2.7.13.3"/>
    </reaction>
</comment>
<dbReference type="InterPro" id="IPR005467">
    <property type="entry name" value="His_kinase_dom"/>
</dbReference>
<dbReference type="SMART" id="SM00342">
    <property type="entry name" value="HTH_ARAC"/>
    <property type="match status" value="1"/>
</dbReference>
<evidence type="ECO:0000256" key="6">
    <source>
        <dbReference type="ARBA" id="ARBA00023163"/>
    </source>
</evidence>
<evidence type="ECO:0000313" key="14">
    <source>
        <dbReference type="Proteomes" id="UP000267469"/>
    </source>
</evidence>
<dbReference type="Gene3D" id="3.30.565.10">
    <property type="entry name" value="Histidine kinase-like ATPase, C-terminal domain"/>
    <property type="match status" value="1"/>
</dbReference>
<dbReference type="SUPFAM" id="SSF55874">
    <property type="entry name" value="ATPase domain of HSP90 chaperone/DNA topoisomerase II/histidine kinase"/>
    <property type="match status" value="1"/>
</dbReference>
<dbReference type="InterPro" id="IPR018060">
    <property type="entry name" value="HTH_AraC"/>
</dbReference>
<keyword evidence="9" id="KW-0812">Transmembrane</keyword>
<dbReference type="Pfam" id="PF02518">
    <property type="entry name" value="HATPase_c"/>
    <property type="match status" value="1"/>
</dbReference>
<keyword evidence="3 7" id="KW-0597">Phosphoprotein</keyword>
<dbReference type="Gene3D" id="3.40.50.2300">
    <property type="match status" value="1"/>
</dbReference>
<dbReference type="PROSITE" id="PS00041">
    <property type="entry name" value="HTH_ARAC_FAMILY_1"/>
    <property type="match status" value="1"/>
</dbReference>
<dbReference type="GO" id="GO:0000155">
    <property type="term" value="F:phosphorelay sensor kinase activity"/>
    <property type="evidence" value="ECO:0007669"/>
    <property type="project" value="InterPro"/>
</dbReference>
<dbReference type="SUPFAM" id="SSF52172">
    <property type="entry name" value="CheY-like"/>
    <property type="match status" value="1"/>
</dbReference>
<evidence type="ECO:0000256" key="2">
    <source>
        <dbReference type="ARBA" id="ARBA00012438"/>
    </source>
</evidence>
<evidence type="ECO:0000256" key="1">
    <source>
        <dbReference type="ARBA" id="ARBA00000085"/>
    </source>
</evidence>
<keyword evidence="13" id="KW-0418">Kinase</keyword>
<dbReference type="InterPro" id="IPR013783">
    <property type="entry name" value="Ig-like_fold"/>
</dbReference>
<dbReference type="Gene3D" id="1.10.10.60">
    <property type="entry name" value="Homeodomain-like"/>
    <property type="match status" value="1"/>
</dbReference>